<dbReference type="Proteomes" id="UP001357733">
    <property type="component" value="Unassembled WGS sequence"/>
</dbReference>
<feature type="domain" description="Anti-bacteriophage protein A/HamA C-terminal" evidence="1">
    <location>
        <begin position="22"/>
        <end position="301"/>
    </location>
</feature>
<evidence type="ECO:0000259" key="1">
    <source>
        <dbReference type="Pfam" id="PF08878"/>
    </source>
</evidence>
<dbReference type="Pfam" id="PF08878">
    <property type="entry name" value="HamA"/>
    <property type="match status" value="1"/>
</dbReference>
<name>A0AAW9MYV6_9FIRM</name>
<dbReference type="EMBL" id="JAYKOT010000003">
    <property type="protein sequence ID" value="MEB3429237.1"/>
    <property type="molecule type" value="Genomic_DNA"/>
</dbReference>
<proteinExistence type="predicted"/>
<organism evidence="2 3">
    <name type="scientific">Citroniella saccharovorans</name>
    <dbReference type="NCBI Taxonomy" id="2053367"/>
    <lineage>
        <taxon>Bacteria</taxon>
        <taxon>Bacillati</taxon>
        <taxon>Bacillota</taxon>
        <taxon>Tissierellia</taxon>
        <taxon>Tissierellales</taxon>
        <taxon>Peptoniphilaceae</taxon>
        <taxon>Citroniella</taxon>
    </lineage>
</organism>
<dbReference type="InterPro" id="IPR014976">
    <property type="entry name" value="AbpA_HamA_C"/>
</dbReference>
<keyword evidence="3" id="KW-1185">Reference proteome</keyword>
<comment type="caution">
    <text evidence="2">The sequence shown here is derived from an EMBL/GenBank/DDBJ whole genome shotgun (WGS) entry which is preliminary data.</text>
</comment>
<accession>A0AAW9MYV6</accession>
<gene>
    <name evidence="2" type="ORF">VLK81_04255</name>
</gene>
<sequence length="304" mass="34955">MIVSQNSKDVIKIFQNIKDIPISTNLDDGNLNIFMCPINARKFDYNQISLVLVDSVIDYAISKKNITKYQNKPGRLSQIARKKFKEYLNNTGELGELLLYCFLEGHLNAPKILTKMEMKTSNKMYVNGSDGVHLLSNCDGTYKLIFGESKLYKNISDALYEAFKSINDFINEINTSGENKSGINYEKDLISSNIDNFELSDEDKAILEFIIYPSKNEKKLHIDDAFSIFIGYEIDISEETKKCTSSDFIDEVKKKILLELDSFENKVYKKINDNNLLGHTFFVYIVPFTDIDNTRRKILEDILT</sequence>
<evidence type="ECO:0000313" key="2">
    <source>
        <dbReference type="EMBL" id="MEB3429237.1"/>
    </source>
</evidence>
<dbReference type="AlphaFoldDB" id="A0AAW9MYV6"/>
<protein>
    <submittedName>
        <fullName evidence="2">DUF1837 domain-containing protein</fullName>
    </submittedName>
</protein>
<reference evidence="2 3" key="1">
    <citation type="submission" date="2024-01" db="EMBL/GenBank/DDBJ databases">
        <title>Complete genome sequence of Citroniella saccharovorans strain M6.X9, isolated from human fecal sample.</title>
        <authorList>
            <person name="Cheng G."/>
            <person name="Westerholm M."/>
            <person name="Schnurer A."/>
        </authorList>
    </citation>
    <scope>NUCLEOTIDE SEQUENCE [LARGE SCALE GENOMIC DNA]</scope>
    <source>
        <strain evidence="2 3">DSM 29873</strain>
    </source>
</reference>
<evidence type="ECO:0000313" key="3">
    <source>
        <dbReference type="Proteomes" id="UP001357733"/>
    </source>
</evidence>
<dbReference type="RefSeq" id="WP_072537657.1">
    <property type="nucleotide sequence ID" value="NZ_JAYKOT010000003.1"/>
</dbReference>